<gene>
    <name evidence="1" type="ORF">HU830_05530</name>
</gene>
<proteinExistence type="predicted"/>
<comment type="caution">
    <text evidence="1">The sequence shown here is derived from an EMBL/GenBank/DDBJ whole genome shotgun (WGS) entry which is preliminary data.</text>
</comment>
<dbReference type="AlphaFoldDB" id="A0A850R7H5"/>
<reference evidence="1 2" key="1">
    <citation type="submission" date="2020-06" db="EMBL/GenBank/DDBJ databases">
        <authorList>
            <person name="Kang J."/>
        </authorList>
    </citation>
    <scope>NUCLEOTIDE SEQUENCE [LARGE SCALE GENOMIC DNA]</scope>
    <source>
        <strain evidence="1 2">DCY120</strain>
    </source>
</reference>
<evidence type="ECO:0000313" key="1">
    <source>
        <dbReference type="EMBL" id="NVY96622.1"/>
    </source>
</evidence>
<protein>
    <submittedName>
        <fullName evidence="1">ImmA/IrrE family metallo-endopeptidase</fullName>
    </submittedName>
</protein>
<dbReference type="EMBL" id="JABZEC010000004">
    <property type="protein sequence ID" value="NVY96622.1"/>
    <property type="molecule type" value="Genomic_DNA"/>
</dbReference>
<accession>A0A850R7H5</accession>
<name>A0A850R7H5_9LACO</name>
<dbReference type="Proteomes" id="UP000563523">
    <property type="component" value="Unassembled WGS sequence"/>
</dbReference>
<organism evidence="1 2">
    <name type="scientific">Bombilactobacillus apium</name>
    <dbReference type="NCBI Taxonomy" id="2675299"/>
    <lineage>
        <taxon>Bacteria</taxon>
        <taxon>Bacillati</taxon>
        <taxon>Bacillota</taxon>
        <taxon>Bacilli</taxon>
        <taxon>Lactobacillales</taxon>
        <taxon>Lactobacillaceae</taxon>
        <taxon>Bombilactobacillus</taxon>
    </lineage>
</organism>
<evidence type="ECO:0000313" key="2">
    <source>
        <dbReference type="Proteomes" id="UP000563523"/>
    </source>
</evidence>
<sequence length="130" mass="14994">MDDLITYLLNYAFDHGYGSEILNDAPADWPSVASPELKLVFINLNWCRPREIPFQIAHEIGHLLSGDVCQQNDLYHLQLQVENRADLQAIKILRQYCQDCAIEITNPLVFAQQFGIPYRLYNLVEAKWSA</sequence>
<dbReference type="RefSeq" id="WP_176942781.1">
    <property type="nucleotide sequence ID" value="NZ_JABZEC010000004.1"/>
</dbReference>
<keyword evidence="2" id="KW-1185">Reference proteome</keyword>